<feature type="region of interest" description="Disordered" evidence="1">
    <location>
        <begin position="1"/>
        <end position="22"/>
    </location>
</feature>
<dbReference type="CDD" id="cd02619">
    <property type="entry name" value="Peptidase_C1"/>
    <property type="match status" value="1"/>
</dbReference>
<reference evidence="2 3" key="1">
    <citation type="submission" date="2018-10" db="EMBL/GenBank/DDBJ databases">
        <title>Parasedimentitalea marina sp. nov., a psychrophilic bacterium isolated from deep seawater of the New Britain Trench.</title>
        <authorList>
            <person name="Cao J."/>
        </authorList>
    </citation>
    <scope>NUCLEOTIDE SEQUENCE [LARGE SCALE GENOMIC DNA]</scope>
    <source>
        <strain evidence="2 3">W43</strain>
    </source>
</reference>
<dbReference type="KEGG" id="sedi:EBB79_11530"/>
<gene>
    <name evidence="2" type="ORF">EBB79_11530</name>
</gene>
<evidence type="ECO:0000313" key="3">
    <source>
        <dbReference type="Proteomes" id="UP000283063"/>
    </source>
</evidence>
<proteinExistence type="predicted"/>
<dbReference type="InterPro" id="IPR038765">
    <property type="entry name" value="Papain-like_cys_pep_sf"/>
</dbReference>
<keyword evidence="3" id="KW-1185">Reference proteome</keyword>
<sequence length="345" mass="38611">MRNTSQKRFGGAKPGNTSDRFDQSQASLIAELAALSRAERDDPDRFDPQKTAERLVRLPGVSLASLTDATWALLESWPAQDQGRNRSTCVPFAVLAMIELRERLSTAALEFPNYSEEFLYAKMRVDHQPTIDAHNYNSGSTFLDQAADALIASGVCDERTMPYDTGASRPDYTQVPTGNAKSEAATRKFPVDSFQYLRLRRKDPAEWRGEDINGIVRRELKAGNPVVASFPIYYKSNSWTNFHSDGWKYGEIQDPSWPAHIVDVYDAGIATESVLGGHAVCIVGTRPGSGINDERFVFRNSWGNRFARAYDKALIPPPRAGYGTISGTHLQNHCWELLYVRRNEL</sequence>
<name>A0A3T0N375_9RHOB</name>
<evidence type="ECO:0000313" key="2">
    <source>
        <dbReference type="EMBL" id="AZV78449.1"/>
    </source>
</evidence>
<dbReference type="Gene3D" id="3.90.70.10">
    <property type="entry name" value="Cysteine proteinases"/>
    <property type="match status" value="1"/>
</dbReference>
<dbReference type="Proteomes" id="UP000283063">
    <property type="component" value="Chromosome"/>
</dbReference>
<accession>A0A3T0N375</accession>
<dbReference type="AlphaFoldDB" id="A0A3T0N375"/>
<dbReference type="EMBL" id="CP033219">
    <property type="protein sequence ID" value="AZV78449.1"/>
    <property type="molecule type" value="Genomic_DNA"/>
</dbReference>
<evidence type="ECO:0008006" key="4">
    <source>
        <dbReference type="Google" id="ProtNLM"/>
    </source>
</evidence>
<protein>
    <recommendedName>
        <fullName evidence="4">Peptidase C1A papain C-terminal domain-containing protein</fullName>
    </recommendedName>
</protein>
<dbReference type="SUPFAM" id="SSF54001">
    <property type="entry name" value="Cysteine proteinases"/>
    <property type="match status" value="1"/>
</dbReference>
<evidence type="ECO:0000256" key="1">
    <source>
        <dbReference type="SAM" id="MobiDB-lite"/>
    </source>
</evidence>
<organism evidence="2 3">
    <name type="scientific">Parasedimentitalea marina</name>
    <dbReference type="NCBI Taxonomy" id="2483033"/>
    <lineage>
        <taxon>Bacteria</taxon>
        <taxon>Pseudomonadati</taxon>
        <taxon>Pseudomonadota</taxon>
        <taxon>Alphaproteobacteria</taxon>
        <taxon>Rhodobacterales</taxon>
        <taxon>Paracoccaceae</taxon>
        <taxon>Parasedimentitalea</taxon>
    </lineage>
</organism>